<feature type="binding site" evidence="8">
    <location>
        <position position="183"/>
    </location>
    <ligand>
        <name>Mg(2+)</name>
        <dbReference type="ChEBI" id="CHEBI:18420"/>
    </ligand>
</feature>
<accession>A0AA97I0L1</accession>
<evidence type="ECO:0000256" key="8">
    <source>
        <dbReference type="PIRSR" id="PIRSR601952-2"/>
    </source>
</evidence>
<dbReference type="KEGG" id="acoa:RB602_14795"/>
<dbReference type="GO" id="GO:0004035">
    <property type="term" value="F:alkaline phosphatase activity"/>
    <property type="evidence" value="ECO:0007669"/>
    <property type="project" value="TreeGrafter"/>
</dbReference>
<sequence length="502" mass="53525">MSFSTRHATLIIAALSLPVSTTGWTKTEETTHTVTANDAYYQAGETALAQHLEHVPNTNQAKNLILFIGDGMGVSTITAGRIYMGQAEGGDGPSFVTPSDAMPYAAMVKTYSHDFQVADSAATATAIVSGVKARSGTLGVTSEVERGDCASGVGKSVPSLFDLARQAGRDTGVISTARITHATPASTYAHSVSRDWENDGRMPEDATACKDIALQLVEWDEGRGMDLAMGGGRASFLPTSMADPEYPEYTGVREDGRNLVAEWQSKNPQGLYVYDMAGFKALDAGDDGPILGLFETSHMQYEADRILGSDTDQAGEPSLSEMVALAITKLSKNPRGFVLMVEGARIDHAHHAGNAARALIDTQAFEAAIKTALETVNMDETLVLVTADHSHVFTIAGYQPRDNPILGQVPLSRYTTPEDGKPYTTLGYANGPGAKTDALRADLTETDTTALDYKQQALVPLGSETHGGEDVVIKAQGPRAYLFRGTIEQNVIFHIAKYALGL</sequence>
<feature type="binding site" evidence="8">
    <location>
        <position position="351"/>
    </location>
    <ligand>
        <name>Zn(2+)</name>
        <dbReference type="ChEBI" id="CHEBI:29105"/>
        <label>2</label>
    </ligand>
</feature>
<evidence type="ECO:0000256" key="1">
    <source>
        <dbReference type="ARBA" id="ARBA00005984"/>
    </source>
</evidence>
<dbReference type="InterPro" id="IPR001952">
    <property type="entry name" value="Alkaline_phosphatase"/>
</dbReference>
<feature type="active site" description="Phosphoserine intermediate" evidence="7">
    <location>
        <position position="120"/>
    </location>
</feature>
<evidence type="ECO:0000256" key="5">
    <source>
        <dbReference type="ARBA" id="ARBA00022833"/>
    </source>
</evidence>
<dbReference type="GO" id="GO:0046872">
    <property type="term" value="F:metal ion binding"/>
    <property type="evidence" value="ECO:0007669"/>
    <property type="project" value="UniProtKB-KW"/>
</dbReference>
<dbReference type="EMBL" id="CP136594">
    <property type="protein sequence ID" value="WOE75077.1"/>
    <property type="molecule type" value="Genomic_DNA"/>
</dbReference>
<dbReference type="PROSITE" id="PS00123">
    <property type="entry name" value="ALKALINE_PHOSPHATASE"/>
    <property type="match status" value="1"/>
</dbReference>
<dbReference type="PANTHER" id="PTHR11596">
    <property type="entry name" value="ALKALINE PHOSPHATASE"/>
    <property type="match status" value="1"/>
</dbReference>
<dbReference type="SMART" id="SM00098">
    <property type="entry name" value="alkPPc"/>
    <property type="match status" value="1"/>
</dbReference>
<feature type="binding site" evidence="8">
    <location>
        <position position="466"/>
    </location>
    <ligand>
        <name>Zn(2+)</name>
        <dbReference type="ChEBI" id="CHEBI:29105"/>
        <label>2</label>
    </ligand>
</feature>
<reference evidence="10 11" key="1">
    <citation type="submission" date="2023-10" db="EMBL/GenBank/DDBJ databases">
        <title>Complete genome sequence of a Sphingomonadaceae bacterium.</title>
        <authorList>
            <person name="Yan C."/>
        </authorList>
    </citation>
    <scope>NUCLEOTIDE SEQUENCE [LARGE SCALE GENOMIC DNA]</scope>
    <source>
        <strain evidence="10 11">SCSIO 66989</strain>
    </source>
</reference>
<gene>
    <name evidence="10" type="ORF">RB602_14795</name>
</gene>
<evidence type="ECO:0000256" key="3">
    <source>
        <dbReference type="ARBA" id="ARBA00022723"/>
    </source>
</evidence>
<comment type="cofactor">
    <cofactor evidence="8">
        <name>Zn(2+)</name>
        <dbReference type="ChEBI" id="CHEBI:29105"/>
    </cofactor>
    <text evidence="8">Binds 2 Zn(2+) ions.</text>
</comment>
<evidence type="ECO:0000256" key="4">
    <source>
        <dbReference type="ARBA" id="ARBA00022801"/>
    </source>
</evidence>
<keyword evidence="4" id="KW-0378">Hydrolase</keyword>
<dbReference type="AlphaFoldDB" id="A0AA97I0L1"/>
<dbReference type="Pfam" id="PF00245">
    <property type="entry name" value="Alk_phosphatase"/>
    <property type="match status" value="1"/>
</dbReference>
<feature type="binding site" evidence="8">
    <location>
        <position position="388"/>
    </location>
    <ligand>
        <name>Zn(2+)</name>
        <dbReference type="ChEBI" id="CHEBI:29105"/>
        <label>2</label>
    </ligand>
</feature>
<name>A0AA97I0L1_9SPHN</name>
<dbReference type="RefSeq" id="WP_317081657.1">
    <property type="nucleotide sequence ID" value="NZ_CP136594.1"/>
</dbReference>
<dbReference type="Proteomes" id="UP001302429">
    <property type="component" value="Chromosome"/>
</dbReference>
<protein>
    <submittedName>
        <fullName evidence="10">Alkaline phosphatase</fullName>
    </submittedName>
</protein>
<evidence type="ECO:0000256" key="9">
    <source>
        <dbReference type="RuleBase" id="RU003946"/>
    </source>
</evidence>
<dbReference type="PRINTS" id="PR00113">
    <property type="entry name" value="ALKPHPHTASE"/>
</dbReference>
<dbReference type="PANTHER" id="PTHR11596:SF5">
    <property type="entry name" value="ALKALINE PHOSPHATASE"/>
    <property type="match status" value="1"/>
</dbReference>
<comment type="cofactor">
    <cofactor evidence="8">
        <name>Mg(2+)</name>
        <dbReference type="ChEBI" id="CHEBI:18420"/>
    </cofactor>
    <text evidence="8">Binds 1 Mg(2+) ion.</text>
</comment>
<feature type="binding site" evidence="8">
    <location>
        <position position="181"/>
    </location>
    <ligand>
        <name>Mg(2+)</name>
        <dbReference type="ChEBI" id="CHEBI:18420"/>
    </ligand>
</feature>
<keyword evidence="11" id="KW-1185">Reference proteome</keyword>
<comment type="similarity">
    <text evidence="1 9">Belongs to the alkaline phosphatase family.</text>
</comment>
<feature type="binding site" evidence="8">
    <location>
        <position position="389"/>
    </location>
    <ligand>
        <name>Zn(2+)</name>
        <dbReference type="ChEBI" id="CHEBI:29105"/>
        <label>2</label>
    </ligand>
</feature>
<feature type="binding site" evidence="8">
    <location>
        <position position="347"/>
    </location>
    <ligand>
        <name>Zn(2+)</name>
        <dbReference type="ChEBI" id="CHEBI:29105"/>
        <label>2</label>
    </ligand>
</feature>
<evidence type="ECO:0000313" key="10">
    <source>
        <dbReference type="EMBL" id="WOE75077.1"/>
    </source>
</evidence>
<dbReference type="CDD" id="cd16012">
    <property type="entry name" value="ALP"/>
    <property type="match status" value="1"/>
</dbReference>
<keyword evidence="5 8" id="KW-0862">Zinc</keyword>
<dbReference type="SUPFAM" id="SSF53649">
    <property type="entry name" value="Alkaline phosphatase-like"/>
    <property type="match status" value="1"/>
</dbReference>
<feature type="binding site" evidence="8">
    <location>
        <position position="70"/>
    </location>
    <ligand>
        <name>Zn(2+)</name>
        <dbReference type="ChEBI" id="CHEBI:29105"/>
        <label>2</label>
    </ligand>
</feature>
<keyword evidence="2" id="KW-0597">Phosphoprotein</keyword>
<dbReference type="InterPro" id="IPR017850">
    <property type="entry name" value="Alkaline_phosphatase_core_sf"/>
</dbReference>
<dbReference type="Gene3D" id="3.40.720.10">
    <property type="entry name" value="Alkaline Phosphatase, subunit A"/>
    <property type="match status" value="1"/>
</dbReference>
<feature type="binding site" evidence="8">
    <location>
        <position position="70"/>
    </location>
    <ligand>
        <name>Mg(2+)</name>
        <dbReference type="ChEBI" id="CHEBI:18420"/>
    </ligand>
</feature>
<keyword evidence="6 8" id="KW-0460">Magnesium</keyword>
<evidence type="ECO:0000256" key="7">
    <source>
        <dbReference type="PIRSR" id="PIRSR601952-1"/>
    </source>
</evidence>
<keyword evidence="3 8" id="KW-0479">Metal-binding</keyword>
<evidence type="ECO:0000313" key="11">
    <source>
        <dbReference type="Proteomes" id="UP001302429"/>
    </source>
</evidence>
<proteinExistence type="inferred from homology"/>
<dbReference type="InterPro" id="IPR018299">
    <property type="entry name" value="Alkaline_phosphatase_AS"/>
</dbReference>
<evidence type="ECO:0000256" key="2">
    <source>
        <dbReference type="ARBA" id="ARBA00022553"/>
    </source>
</evidence>
<organism evidence="10 11">
    <name type="scientific">Alterisphingorhabdus coralli</name>
    <dbReference type="NCBI Taxonomy" id="3071408"/>
    <lineage>
        <taxon>Bacteria</taxon>
        <taxon>Pseudomonadati</taxon>
        <taxon>Pseudomonadota</taxon>
        <taxon>Alphaproteobacteria</taxon>
        <taxon>Sphingomonadales</taxon>
        <taxon>Sphingomonadaceae</taxon>
        <taxon>Alterisphingorhabdus (ex Yan et al. 2024)</taxon>
    </lineage>
</organism>
<feature type="binding site" evidence="8">
    <location>
        <position position="342"/>
    </location>
    <ligand>
        <name>Mg(2+)</name>
        <dbReference type="ChEBI" id="CHEBI:18420"/>
    </ligand>
</feature>
<evidence type="ECO:0000256" key="6">
    <source>
        <dbReference type="ARBA" id="ARBA00022842"/>
    </source>
</evidence>